<dbReference type="OrthoDB" id="419537at2759"/>
<proteinExistence type="inferred from homology"/>
<evidence type="ECO:0000256" key="6">
    <source>
        <dbReference type="ARBA" id="ARBA00022777"/>
    </source>
</evidence>
<evidence type="ECO:0000256" key="9">
    <source>
        <dbReference type="ARBA" id="ARBA00044613"/>
    </source>
</evidence>
<protein>
    <recommendedName>
        <fullName evidence="12">Phosphotransferase</fullName>
        <ecNumber evidence="12">2.7.1.-</ecNumber>
    </recommendedName>
</protein>
<evidence type="ECO:0000259" key="13">
    <source>
        <dbReference type="Pfam" id="PF00349"/>
    </source>
</evidence>
<dbReference type="GO" id="GO:0005536">
    <property type="term" value="F:D-glucose binding"/>
    <property type="evidence" value="ECO:0007669"/>
    <property type="project" value="InterPro"/>
</dbReference>
<sequence length="502" mass="54882">MEKTMVKATVAVMATTAVVVSGVILYQKLNRKKEGNAKLARAEEMVEELERTCASPLERLRQLADAMEVEMHAGLASEGGSRLKMLLSYVDSLPTGDEEGLFYALDLGGTNFRVLRVQLGGKEKHIVKQESKEVSIPPHIMIGSSGELFGFIASELAKFVAAEGEEFQVFDGRQRELGFTFSFPVRQSSIASGTLIKWTKGFSIEDAVGADVVEELTAAMDKQGLDMRVTALINDTVGTLAGGRYYDQDVTVAVILGTGTNAAYVEKANNIPKWHGLLPKSGEMVINMEWGNFKSSNLPITEFDRALDEESLNPGEQIYEKLISGMYLGDIVRRVLLKMAEEAELFGDTIPPKLRVPFILRSHDISSMHHDISPDLKVVATKLKENLGVINTSFETRKMVVQVCDIITRRAAQLAAAGIAGVLKKLGMDPSSVNHQRRVVAIDGGLFERNKVFKNCLERTLSQLLGEEASRFVEVTLANDGSGVGAALIAASHSQYSRRGEL</sequence>
<evidence type="ECO:0000256" key="8">
    <source>
        <dbReference type="ARBA" id="ARBA00023152"/>
    </source>
</evidence>
<dbReference type="Gene3D" id="3.30.420.40">
    <property type="match status" value="1"/>
</dbReference>
<evidence type="ECO:0000256" key="1">
    <source>
        <dbReference type="ARBA" id="ARBA00004888"/>
    </source>
</evidence>
<evidence type="ECO:0000256" key="10">
    <source>
        <dbReference type="ARBA" id="ARBA00047905"/>
    </source>
</evidence>
<keyword evidence="5 12" id="KW-0547">Nucleotide-binding</keyword>
<dbReference type="PRINTS" id="PR00475">
    <property type="entry name" value="HEXOKINASE"/>
</dbReference>
<dbReference type="PANTHER" id="PTHR19443:SF16">
    <property type="entry name" value="HEXOKINASE TYPE 1-RELATED"/>
    <property type="match status" value="1"/>
</dbReference>
<dbReference type="Gene3D" id="3.40.367.20">
    <property type="match status" value="1"/>
</dbReference>
<dbReference type="EMBL" id="JAMQYH010000005">
    <property type="protein sequence ID" value="KAJ1687505.1"/>
    <property type="molecule type" value="Genomic_DNA"/>
</dbReference>
<feature type="domain" description="Hexokinase N-terminal" evidence="13">
    <location>
        <begin position="46"/>
        <end position="245"/>
    </location>
</feature>
<comment type="catalytic activity">
    <reaction evidence="9">
        <text>a D-hexose + ATP = a D-hexose 6-phosphate + ADP + H(+)</text>
        <dbReference type="Rhea" id="RHEA:22740"/>
        <dbReference type="ChEBI" id="CHEBI:4194"/>
        <dbReference type="ChEBI" id="CHEBI:15378"/>
        <dbReference type="ChEBI" id="CHEBI:30616"/>
        <dbReference type="ChEBI" id="CHEBI:229467"/>
        <dbReference type="ChEBI" id="CHEBI:456216"/>
        <dbReference type="EC" id="2.7.1.1"/>
    </reaction>
    <physiologicalReaction direction="left-to-right" evidence="9">
        <dbReference type="Rhea" id="RHEA:22741"/>
    </physiologicalReaction>
</comment>
<organism evidence="15 16">
    <name type="scientific">Rhynchospora breviuscula</name>
    <dbReference type="NCBI Taxonomy" id="2022672"/>
    <lineage>
        <taxon>Eukaryota</taxon>
        <taxon>Viridiplantae</taxon>
        <taxon>Streptophyta</taxon>
        <taxon>Embryophyta</taxon>
        <taxon>Tracheophyta</taxon>
        <taxon>Spermatophyta</taxon>
        <taxon>Magnoliopsida</taxon>
        <taxon>Liliopsida</taxon>
        <taxon>Poales</taxon>
        <taxon>Cyperaceae</taxon>
        <taxon>Cyperoideae</taxon>
        <taxon>Rhynchosporeae</taxon>
        <taxon>Rhynchospora</taxon>
    </lineage>
</organism>
<dbReference type="InterPro" id="IPR043129">
    <property type="entry name" value="ATPase_NBD"/>
</dbReference>
<evidence type="ECO:0000256" key="7">
    <source>
        <dbReference type="ARBA" id="ARBA00022840"/>
    </source>
</evidence>
<dbReference type="GO" id="GO:0005739">
    <property type="term" value="C:mitochondrion"/>
    <property type="evidence" value="ECO:0007669"/>
    <property type="project" value="TreeGrafter"/>
</dbReference>
<comment type="catalytic activity">
    <reaction evidence="10">
        <text>D-fructose + ATP = D-fructose 6-phosphate + ADP + H(+)</text>
        <dbReference type="Rhea" id="RHEA:16125"/>
        <dbReference type="ChEBI" id="CHEBI:15378"/>
        <dbReference type="ChEBI" id="CHEBI:30616"/>
        <dbReference type="ChEBI" id="CHEBI:37721"/>
        <dbReference type="ChEBI" id="CHEBI:61527"/>
        <dbReference type="ChEBI" id="CHEBI:456216"/>
        <dbReference type="EC" id="2.7.1.1"/>
    </reaction>
    <physiologicalReaction direction="left-to-right" evidence="10">
        <dbReference type="Rhea" id="RHEA:16126"/>
    </physiologicalReaction>
</comment>
<dbReference type="GO" id="GO:0008865">
    <property type="term" value="F:fructokinase activity"/>
    <property type="evidence" value="ECO:0007669"/>
    <property type="project" value="TreeGrafter"/>
</dbReference>
<dbReference type="InterPro" id="IPR022673">
    <property type="entry name" value="Hexokinase_C"/>
</dbReference>
<dbReference type="Pfam" id="PF03727">
    <property type="entry name" value="Hexokinase_2"/>
    <property type="match status" value="1"/>
</dbReference>
<keyword evidence="4 12" id="KW-0808">Transferase</keyword>
<dbReference type="FunFam" id="3.30.420.40:FF:000034">
    <property type="entry name" value="Phosphotransferase"/>
    <property type="match status" value="1"/>
</dbReference>
<dbReference type="GO" id="GO:0006096">
    <property type="term" value="P:glycolytic process"/>
    <property type="evidence" value="ECO:0007669"/>
    <property type="project" value="UniProtKB-KW"/>
</dbReference>
<dbReference type="SUPFAM" id="SSF53067">
    <property type="entry name" value="Actin-like ATPase domain"/>
    <property type="match status" value="2"/>
</dbReference>
<dbReference type="Proteomes" id="UP001151287">
    <property type="component" value="Unassembled WGS sequence"/>
</dbReference>
<dbReference type="GO" id="GO:0009749">
    <property type="term" value="P:response to glucose"/>
    <property type="evidence" value="ECO:0007669"/>
    <property type="project" value="UniProtKB-ARBA"/>
</dbReference>
<comment type="caution">
    <text evidence="15">The sequence shown here is derived from an EMBL/GenBank/DDBJ whole genome shotgun (WGS) entry which is preliminary data.</text>
</comment>
<comment type="catalytic activity">
    <reaction evidence="11">
        <text>D-glucose + ATP = D-glucose 6-phosphate + ADP + H(+)</text>
        <dbReference type="Rhea" id="RHEA:17825"/>
        <dbReference type="ChEBI" id="CHEBI:4167"/>
        <dbReference type="ChEBI" id="CHEBI:15378"/>
        <dbReference type="ChEBI" id="CHEBI:30616"/>
        <dbReference type="ChEBI" id="CHEBI:61548"/>
        <dbReference type="ChEBI" id="CHEBI:456216"/>
        <dbReference type="EC" id="2.7.1.1"/>
    </reaction>
    <physiologicalReaction direction="left-to-right" evidence="11">
        <dbReference type="Rhea" id="RHEA:17826"/>
    </physiologicalReaction>
</comment>
<dbReference type="EC" id="2.7.1.-" evidence="12"/>
<dbReference type="GO" id="GO:0005524">
    <property type="term" value="F:ATP binding"/>
    <property type="evidence" value="ECO:0007669"/>
    <property type="project" value="UniProtKB-UniRule"/>
</dbReference>
<dbReference type="GO" id="GO:0001678">
    <property type="term" value="P:intracellular glucose homeostasis"/>
    <property type="evidence" value="ECO:0007669"/>
    <property type="project" value="InterPro"/>
</dbReference>
<evidence type="ECO:0000256" key="12">
    <source>
        <dbReference type="RuleBase" id="RU362007"/>
    </source>
</evidence>
<dbReference type="GO" id="GO:0004340">
    <property type="term" value="F:glucokinase activity"/>
    <property type="evidence" value="ECO:0007669"/>
    <property type="project" value="TreeGrafter"/>
</dbReference>
<keyword evidence="8 12" id="KW-0324">Glycolysis</keyword>
<dbReference type="InterPro" id="IPR022672">
    <property type="entry name" value="Hexokinase_N"/>
</dbReference>
<evidence type="ECO:0000256" key="4">
    <source>
        <dbReference type="ARBA" id="ARBA00022679"/>
    </source>
</evidence>
<comment type="similarity">
    <text evidence="3 12">Belongs to the hexokinase family.</text>
</comment>
<evidence type="ECO:0000256" key="11">
    <source>
        <dbReference type="ARBA" id="ARBA00048160"/>
    </source>
</evidence>
<evidence type="ECO:0000256" key="3">
    <source>
        <dbReference type="ARBA" id="ARBA00009225"/>
    </source>
</evidence>
<accession>A0A9Q0C572</accession>
<feature type="domain" description="Hexokinase C-terminal" evidence="14">
    <location>
        <begin position="252"/>
        <end position="491"/>
    </location>
</feature>
<reference evidence="15" key="1">
    <citation type="journal article" date="2022" name="Cell">
        <title>Repeat-based holocentromeres influence genome architecture and karyotype evolution.</title>
        <authorList>
            <person name="Hofstatter P.G."/>
            <person name="Thangavel G."/>
            <person name="Lux T."/>
            <person name="Neumann P."/>
            <person name="Vondrak T."/>
            <person name="Novak P."/>
            <person name="Zhang M."/>
            <person name="Costa L."/>
            <person name="Castellani M."/>
            <person name="Scott A."/>
            <person name="Toegelov H."/>
            <person name="Fuchs J."/>
            <person name="Mata-Sucre Y."/>
            <person name="Dias Y."/>
            <person name="Vanzela A.L.L."/>
            <person name="Huettel B."/>
            <person name="Almeida C.C.S."/>
            <person name="Simkova H."/>
            <person name="Souza G."/>
            <person name="Pedrosa-Harand A."/>
            <person name="Macas J."/>
            <person name="Mayer K.F.X."/>
            <person name="Houben A."/>
            <person name="Marques A."/>
        </authorList>
    </citation>
    <scope>NUCLEOTIDE SEQUENCE</scope>
    <source>
        <strain evidence="15">RhyBre1mFocal</strain>
    </source>
</reference>
<name>A0A9Q0C572_9POAL</name>
<keyword evidence="7 12" id="KW-0067">ATP-binding</keyword>
<evidence type="ECO:0000256" key="5">
    <source>
        <dbReference type="ARBA" id="ARBA00022741"/>
    </source>
</evidence>
<evidence type="ECO:0000313" key="16">
    <source>
        <dbReference type="Proteomes" id="UP001151287"/>
    </source>
</evidence>
<dbReference type="InterPro" id="IPR001312">
    <property type="entry name" value="Hexokinase"/>
</dbReference>
<evidence type="ECO:0000256" key="2">
    <source>
        <dbReference type="ARBA" id="ARBA00005028"/>
    </source>
</evidence>
<keyword evidence="6 12" id="KW-0418">Kinase</keyword>
<evidence type="ECO:0000313" key="15">
    <source>
        <dbReference type="EMBL" id="KAJ1687505.1"/>
    </source>
</evidence>
<comment type="pathway">
    <text evidence="2">Carbohydrate metabolism; hexose metabolism.</text>
</comment>
<keyword evidence="16" id="KW-1185">Reference proteome</keyword>
<gene>
    <name evidence="15" type="ORF">LUZ63_018895</name>
</gene>
<dbReference type="CDD" id="cd24020">
    <property type="entry name" value="ASKHA_NBD_HK_plant"/>
    <property type="match status" value="1"/>
</dbReference>
<dbReference type="FunFam" id="3.40.367.20:FF:000003">
    <property type="entry name" value="Phosphotransferase"/>
    <property type="match status" value="1"/>
</dbReference>
<dbReference type="PROSITE" id="PS51748">
    <property type="entry name" value="HEXOKINASE_2"/>
    <property type="match status" value="1"/>
</dbReference>
<dbReference type="AlphaFoldDB" id="A0A9Q0C572"/>
<dbReference type="GO" id="GO:0006006">
    <property type="term" value="P:glucose metabolic process"/>
    <property type="evidence" value="ECO:0007669"/>
    <property type="project" value="TreeGrafter"/>
</dbReference>
<comment type="pathway">
    <text evidence="1">Carbohydrate degradation; glycolysis; D-glyceraldehyde 3-phosphate and glycerone phosphate from D-glucose: step 1/4.</text>
</comment>
<dbReference type="Pfam" id="PF00349">
    <property type="entry name" value="Hexokinase_1"/>
    <property type="match status" value="1"/>
</dbReference>
<dbReference type="PANTHER" id="PTHR19443">
    <property type="entry name" value="HEXOKINASE"/>
    <property type="match status" value="1"/>
</dbReference>
<dbReference type="GO" id="GO:0005829">
    <property type="term" value="C:cytosol"/>
    <property type="evidence" value="ECO:0007669"/>
    <property type="project" value="TreeGrafter"/>
</dbReference>
<evidence type="ECO:0000259" key="14">
    <source>
        <dbReference type="Pfam" id="PF03727"/>
    </source>
</evidence>